<evidence type="ECO:0000313" key="3">
    <source>
        <dbReference type="Proteomes" id="UP000295696"/>
    </source>
</evidence>
<evidence type="ECO:0000313" key="2">
    <source>
        <dbReference type="EMBL" id="TCS67265.1"/>
    </source>
</evidence>
<organism evidence="2 3">
    <name type="scientific">Primorskyibacter sedentarius</name>
    <dbReference type="NCBI Taxonomy" id="745311"/>
    <lineage>
        <taxon>Bacteria</taxon>
        <taxon>Pseudomonadati</taxon>
        <taxon>Pseudomonadota</taxon>
        <taxon>Alphaproteobacteria</taxon>
        <taxon>Rhodobacterales</taxon>
        <taxon>Roseobacteraceae</taxon>
        <taxon>Primorskyibacter</taxon>
    </lineage>
</organism>
<dbReference type="Proteomes" id="UP000295696">
    <property type="component" value="Unassembled WGS sequence"/>
</dbReference>
<gene>
    <name evidence="2" type="ORF">EDD52_101360</name>
</gene>
<evidence type="ECO:0000259" key="1">
    <source>
        <dbReference type="Pfam" id="PF01636"/>
    </source>
</evidence>
<proteinExistence type="predicted"/>
<comment type="caution">
    <text evidence="2">The sequence shown here is derived from an EMBL/GenBank/DDBJ whole genome shotgun (WGS) entry which is preliminary data.</text>
</comment>
<keyword evidence="3" id="KW-1185">Reference proteome</keyword>
<sequence length="641" mass="71955">MKSLDQLSELEAAALDAWKDVSGRAGLPRDGWSFTRLSKREDAEIARISHRVAHPDHDALTYKFQLRPVAAEGFAADYHMQAKAHEAFPHSAELTLPRPVYLDADHQASLMTYMRGRPLSEYMRDACFDRVEQLRLLVLAGRWLDAYHRAGAPQEIAFQPAHTVAYYTGLRERILAGELRVAAKPLFLQGIDKIVSMAPEVAGQKTVTAAQHGDFHMRNLIFDGQRMAGIDISKDQHAPVGYDIAKILLDYTSILRGETDLRPGQVIPDDAMAAFFDGYRLVGPDDPGVAFLLFARILATLVHVPQKQKDRTDAKQRTLARLRPIAQNAYSSAAPGEAARAKPGIRLYLTSDSLKRARDGSHEICNAMREVGRRTGRDIVLSRNAPRHRQAADSTQMSLVHMAAPIGQNGLVYRRLYAGHFWRIERIAERWLWETARAEFVPEAIDAKPAARFFDSWQHRLYGAGAGQATRQGFIYMPLQGKLLTQRSFQSASPVEMIEQTLAHTDRPIVATLHPTESYSDEESAALAELERRHDRFRIEPLAMTCALTTCDLVVTENSSAAFHAMFFGKPAVLFAGVDFHHICASVPDLGVAGAFDKAAQMRPDFAKYLYWFWKMNAIDIEDEDHVDKLIARFRTLGWEL</sequence>
<name>A0A4R3JPH7_9RHOB</name>
<dbReference type="Pfam" id="PF01636">
    <property type="entry name" value="APH"/>
    <property type="match status" value="1"/>
</dbReference>
<dbReference type="RefSeq" id="WP_165907436.1">
    <property type="nucleotide sequence ID" value="NZ_SLZU01000001.1"/>
</dbReference>
<protein>
    <submittedName>
        <fullName evidence="2">Phosphotransferase family enzyme</fullName>
    </submittedName>
</protein>
<keyword evidence="2" id="KW-0808">Transferase</keyword>
<reference evidence="2 3" key="1">
    <citation type="submission" date="2019-03" db="EMBL/GenBank/DDBJ databases">
        <title>Genomic Encyclopedia of Type Strains, Phase IV (KMG-IV): sequencing the most valuable type-strain genomes for metagenomic binning, comparative biology and taxonomic classification.</title>
        <authorList>
            <person name="Goeker M."/>
        </authorList>
    </citation>
    <scope>NUCLEOTIDE SEQUENCE [LARGE SCALE GENOMIC DNA]</scope>
    <source>
        <strain evidence="2 3">DSM 104836</strain>
    </source>
</reference>
<dbReference type="GO" id="GO:0016740">
    <property type="term" value="F:transferase activity"/>
    <property type="evidence" value="ECO:0007669"/>
    <property type="project" value="UniProtKB-KW"/>
</dbReference>
<dbReference type="SUPFAM" id="SSF56112">
    <property type="entry name" value="Protein kinase-like (PK-like)"/>
    <property type="match status" value="1"/>
</dbReference>
<feature type="domain" description="Aminoglycoside phosphotransferase" evidence="1">
    <location>
        <begin position="85"/>
        <end position="257"/>
    </location>
</feature>
<accession>A0A4R3JPH7</accession>
<dbReference type="AlphaFoldDB" id="A0A4R3JPH7"/>
<dbReference type="EMBL" id="SLZU01000001">
    <property type="protein sequence ID" value="TCS67265.1"/>
    <property type="molecule type" value="Genomic_DNA"/>
</dbReference>
<dbReference type="InterPro" id="IPR002575">
    <property type="entry name" value="Aminoglycoside_PTrfase"/>
</dbReference>
<dbReference type="InterPro" id="IPR011009">
    <property type="entry name" value="Kinase-like_dom_sf"/>
</dbReference>